<evidence type="ECO:0000259" key="1">
    <source>
        <dbReference type="Pfam" id="PF13723"/>
    </source>
</evidence>
<keyword evidence="3" id="KW-1185">Reference proteome</keyword>
<reference evidence="2 3" key="1">
    <citation type="submission" date="2018-09" db="EMBL/GenBank/DDBJ databases">
        <title>Phylogeny of the Shewanellaceae, and recommendation for two new genera, Pseudoshewanella and Parashewanella.</title>
        <authorList>
            <person name="Wang G."/>
        </authorList>
    </citation>
    <scope>NUCLEOTIDE SEQUENCE [LARGE SCALE GENOMIC DNA]</scope>
    <source>
        <strain evidence="2 3">C51</strain>
    </source>
</reference>
<organism evidence="2 3">
    <name type="scientific">Parashewanella curva</name>
    <dbReference type="NCBI Taxonomy" id="2338552"/>
    <lineage>
        <taxon>Bacteria</taxon>
        <taxon>Pseudomonadati</taxon>
        <taxon>Pseudomonadota</taxon>
        <taxon>Gammaproteobacteria</taxon>
        <taxon>Alteromonadales</taxon>
        <taxon>Shewanellaceae</taxon>
        <taxon>Parashewanella</taxon>
    </lineage>
</organism>
<dbReference type="AlphaFoldDB" id="A0A3L8Q0G8"/>
<evidence type="ECO:0000313" key="2">
    <source>
        <dbReference type="EMBL" id="RLV60519.1"/>
    </source>
</evidence>
<dbReference type="Pfam" id="PF13723">
    <property type="entry name" value="Ketoacyl-synt_2"/>
    <property type="match status" value="1"/>
</dbReference>
<sequence length="239" mass="26182">MKIEFDVLSWGVWSPNAGTQESWQTTTVLPCFKNGSVSPVLGNVGKMQTRRFSVLTKMMLSAAFDCVDDIKYPAVFASRHGELARTTELLKSISLKESLSPTAFSQSVHNTASGLFSILQKNTEALTSIAAGEQTFTMAAIESYAQSSALNNPVLLVFGQDEIPEAYQDFFASDSEVISLALLINLRSSNKGCKLIIEPSTNGRNSDTIKYVDVMNAITKEDSLNGVLEGWAWTIYQEQ</sequence>
<dbReference type="Proteomes" id="UP000281474">
    <property type="component" value="Unassembled WGS sequence"/>
</dbReference>
<evidence type="ECO:0000313" key="3">
    <source>
        <dbReference type="Proteomes" id="UP000281474"/>
    </source>
</evidence>
<dbReference type="RefSeq" id="WP_121838126.1">
    <property type="nucleotide sequence ID" value="NZ_ML014763.1"/>
</dbReference>
<dbReference type="OrthoDB" id="9798676at2"/>
<name>A0A3L8Q0G8_9GAMM</name>
<protein>
    <submittedName>
        <fullName evidence="2">3-oxoacyl-ACP synthase</fullName>
    </submittedName>
</protein>
<proteinExistence type="predicted"/>
<comment type="caution">
    <text evidence="2">The sequence shown here is derived from an EMBL/GenBank/DDBJ whole genome shotgun (WGS) entry which is preliminary data.</text>
</comment>
<dbReference type="EMBL" id="QZEI01000014">
    <property type="protein sequence ID" value="RLV60519.1"/>
    <property type="molecule type" value="Genomic_DNA"/>
</dbReference>
<feature type="domain" description="Beta-ketoacyl synthase-like N-terminal" evidence="1">
    <location>
        <begin position="23"/>
        <end position="220"/>
    </location>
</feature>
<gene>
    <name evidence="2" type="ORF">D5018_06115</name>
</gene>
<dbReference type="InterPro" id="IPR014030">
    <property type="entry name" value="Ketoacyl_synth_N"/>
</dbReference>
<accession>A0A3L8Q0G8</accession>